<keyword evidence="11" id="KW-1185">Reference proteome</keyword>
<dbReference type="Gene3D" id="1.10.10.10">
    <property type="entry name" value="Winged helix-like DNA-binding domain superfamily/Winged helix DNA-binding domain"/>
    <property type="match status" value="1"/>
</dbReference>
<comment type="caution">
    <text evidence="10">The sequence shown here is derived from an EMBL/GenBank/DDBJ whole genome shotgun (WGS) entry which is preliminary data.</text>
</comment>
<dbReference type="InterPro" id="IPR050247">
    <property type="entry name" value="Met_Aminopeptidase_Type2"/>
</dbReference>
<dbReference type="InterPro" id="IPR036388">
    <property type="entry name" value="WH-like_DNA-bd_sf"/>
</dbReference>
<dbReference type="Pfam" id="PF00557">
    <property type="entry name" value="Peptidase_M24"/>
    <property type="match status" value="1"/>
</dbReference>
<dbReference type="SUPFAM" id="SSF46785">
    <property type="entry name" value="Winged helix' DNA-binding domain"/>
    <property type="match status" value="1"/>
</dbReference>
<proteinExistence type="inferred from homology"/>
<dbReference type="PANTHER" id="PTHR45777">
    <property type="entry name" value="METHIONINE AMINOPEPTIDASE 2"/>
    <property type="match status" value="1"/>
</dbReference>
<feature type="domain" description="Peptidase M24" evidence="9">
    <location>
        <begin position="9"/>
        <end position="202"/>
    </location>
</feature>
<evidence type="ECO:0000256" key="2">
    <source>
        <dbReference type="ARBA" id="ARBA00001936"/>
    </source>
</evidence>
<gene>
    <name evidence="10" type="primary">map1</name>
    <name evidence="10" type="ORF">CSEC_0310</name>
</gene>
<protein>
    <recommendedName>
        <fullName evidence="8">Methionine aminopeptidase</fullName>
        <ecNumber evidence="8">3.4.11.18</ecNumber>
    </recommendedName>
</protein>
<dbReference type="InterPro" id="IPR002468">
    <property type="entry name" value="Pept_M24A_MAP2"/>
</dbReference>
<organism evidence="10 11">
    <name type="scientific">Candidatus Criblamydia sequanensis CRIB-18</name>
    <dbReference type="NCBI Taxonomy" id="1437425"/>
    <lineage>
        <taxon>Bacteria</taxon>
        <taxon>Pseudomonadati</taxon>
        <taxon>Chlamydiota</taxon>
        <taxon>Chlamydiia</taxon>
        <taxon>Parachlamydiales</taxon>
        <taxon>Candidatus Criblamydiaceae</taxon>
        <taxon>Candidatus Criblamydia</taxon>
    </lineage>
</organism>
<comment type="catalytic activity">
    <reaction evidence="1 8">
        <text>Release of N-terminal amino acids, preferentially methionine, from peptides and arylamides.</text>
        <dbReference type="EC" id="3.4.11.18"/>
    </reaction>
</comment>
<dbReference type="GO" id="GO:0006508">
    <property type="term" value="P:proteolysis"/>
    <property type="evidence" value="ECO:0007669"/>
    <property type="project" value="UniProtKB-KW"/>
</dbReference>
<dbReference type="GO" id="GO:0005737">
    <property type="term" value="C:cytoplasm"/>
    <property type="evidence" value="ECO:0007669"/>
    <property type="project" value="TreeGrafter"/>
</dbReference>
<evidence type="ECO:0000256" key="3">
    <source>
        <dbReference type="ARBA" id="ARBA00001954"/>
    </source>
</evidence>
<dbReference type="PRINTS" id="PR00599">
    <property type="entry name" value="MAPEPTIDASE"/>
</dbReference>
<dbReference type="OrthoDB" id="20283at2"/>
<reference evidence="10" key="1">
    <citation type="submission" date="2013-12" db="EMBL/GenBank/DDBJ databases">
        <authorList>
            <person name="Linke B."/>
        </authorList>
    </citation>
    <scope>NUCLEOTIDE SEQUENCE [LARGE SCALE GENOMIC DNA]</scope>
    <source>
        <strain evidence="10">CRIB-18</strain>
    </source>
</reference>
<dbReference type="GO" id="GO:0070006">
    <property type="term" value="F:metalloaminopeptidase activity"/>
    <property type="evidence" value="ECO:0007669"/>
    <property type="project" value="InterPro"/>
</dbReference>
<sequence length="299" mass="32727">MNKTYKQNFLKAGSLACEVRRFGKTLIKEGASYNDVIGKINLKIKELGAIPAFPPQIALNEVAAHFLPAPLEDLFFKDEVIKLDIGVCYKGAIGDCAVTIDLSGKNQDLVKATEEALLAAEKKIKVGLPVFEIGRAIQETLSKQGFNPVKNLCGHGLGVYKIHTSPSIPNYDDQSKVLIRPGMTFAIEPFGTTGLGFIYETGKASIFSQISRKSLQNEADRPILKMIETYNGLPFSIRDLMNDPSNLPQIEKSLKNLLSLGIIADYPPLVEKSKGLVAQAENSVLVDDEGQVFITTREN</sequence>
<reference evidence="10" key="2">
    <citation type="submission" date="2014-09" db="EMBL/GenBank/DDBJ databases">
        <title>Criblamydia sequanensis harbors a mega-plasmid encoding arsenite resistance.</title>
        <authorList>
            <person name="Bertelli C."/>
            <person name="Goesmann A."/>
            <person name="Greub G."/>
        </authorList>
    </citation>
    <scope>NUCLEOTIDE SEQUENCE [LARGE SCALE GENOMIC DNA]</scope>
    <source>
        <strain evidence="10">CRIB-18</strain>
    </source>
</reference>
<evidence type="ECO:0000256" key="4">
    <source>
        <dbReference type="ARBA" id="ARBA00022438"/>
    </source>
</evidence>
<keyword evidence="7 10" id="KW-0378">Hydrolase</keyword>
<dbReference type="EMBL" id="CCEJ010000001">
    <property type="protein sequence ID" value="CDR33149.1"/>
    <property type="molecule type" value="Genomic_DNA"/>
</dbReference>
<keyword evidence="5 8" id="KW-0645">Protease</keyword>
<dbReference type="STRING" id="1437425.CSEC_0310"/>
<dbReference type="PANTHER" id="PTHR45777:SF2">
    <property type="entry name" value="METHIONINE AMINOPEPTIDASE 2"/>
    <property type="match status" value="1"/>
</dbReference>
<evidence type="ECO:0000256" key="6">
    <source>
        <dbReference type="ARBA" id="ARBA00022723"/>
    </source>
</evidence>
<comment type="cofactor">
    <cofactor evidence="3">
        <name>Fe(2+)</name>
        <dbReference type="ChEBI" id="CHEBI:29033"/>
    </cofactor>
</comment>
<dbReference type="GO" id="GO:0046872">
    <property type="term" value="F:metal ion binding"/>
    <property type="evidence" value="ECO:0007669"/>
    <property type="project" value="UniProtKB-KW"/>
</dbReference>
<dbReference type="InterPro" id="IPR001714">
    <property type="entry name" value="Pept_M24_MAP"/>
</dbReference>
<dbReference type="InterPro" id="IPR000994">
    <property type="entry name" value="Pept_M24"/>
</dbReference>
<comment type="cofactor">
    <cofactor evidence="2">
        <name>Mn(2+)</name>
        <dbReference type="ChEBI" id="CHEBI:29035"/>
    </cofactor>
</comment>
<evidence type="ECO:0000256" key="8">
    <source>
        <dbReference type="RuleBase" id="RU003653"/>
    </source>
</evidence>
<dbReference type="NCBIfam" id="TIGR00501">
    <property type="entry name" value="met_pdase_II"/>
    <property type="match status" value="1"/>
</dbReference>
<name>A0A090DW61_9BACT</name>
<comment type="cofactor">
    <cofactor evidence="8">
        <name>Co(2+)</name>
        <dbReference type="ChEBI" id="CHEBI:48828"/>
    </cofactor>
    <cofactor evidence="8">
        <name>Zn(2+)</name>
        <dbReference type="ChEBI" id="CHEBI:29105"/>
    </cofactor>
    <cofactor evidence="8">
        <name>Mn(2+)</name>
        <dbReference type="ChEBI" id="CHEBI:29035"/>
    </cofactor>
    <cofactor evidence="8">
        <name>Fe(2+)</name>
        <dbReference type="ChEBI" id="CHEBI:29033"/>
    </cofactor>
    <text evidence="8">Binds 2 divalent metal cations per subunit. Has a high-affinity and a low affinity metal-binding site. The true nature of the physiological cofactor is under debate. The enzyme is active with cobalt, zinc, manganese or divalent iron ions.</text>
</comment>
<dbReference type="EC" id="3.4.11.18" evidence="8"/>
<dbReference type="SUPFAM" id="SSF55920">
    <property type="entry name" value="Creatinase/aminopeptidase"/>
    <property type="match status" value="1"/>
</dbReference>
<evidence type="ECO:0000259" key="9">
    <source>
        <dbReference type="Pfam" id="PF00557"/>
    </source>
</evidence>
<dbReference type="eggNOG" id="COG0024">
    <property type="taxonomic scope" value="Bacteria"/>
</dbReference>
<evidence type="ECO:0000256" key="7">
    <source>
        <dbReference type="ARBA" id="ARBA00022801"/>
    </source>
</evidence>
<evidence type="ECO:0000256" key="1">
    <source>
        <dbReference type="ARBA" id="ARBA00000294"/>
    </source>
</evidence>
<keyword evidence="6 8" id="KW-0479">Metal-binding</keyword>
<evidence type="ECO:0000313" key="11">
    <source>
        <dbReference type="Proteomes" id="UP000031552"/>
    </source>
</evidence>
<dbReference type="Gene3D" id="3.90.230.10">
    <property type="entry name" value="Creatinase/methionine aminopeptidase superfamily"/>
    <property type="match status" value="1"/>
</dbReference>
<dbReference type="GO" id="GO:0004239">
    <property type="term" value="F:initiator methionyl aminopeptidase activity"/>
    <property type="evidence" value="ECO:0007669"/>
    <property type="project" value="UniProtKB-EC"/>
</dbReference>
<dbReference type="Proteomes" id="UP000031552">
    <property type="component" value="Unassembled WGS sequence"/>
</dbReference>
<comment type="similarity">
    <text evidence="8">Belongs to the peptidase M24A family.</text>
</comment>
<accession>A0A090DW61</accession>
<evidence type="ECO:0000313" key="10">
    <source>
        <dbReference type="EMBL" id="CDR33149.1"/>
    </source>
</evidence>
<dbReference type="AlphaFoldDB" id="A0A090DW61"/>
<comment type="function">
    <text evidence="8">Removes the N-terminal methionine from nascent proteins. The N-terminal methionine is often cleaved when the second residue in the primary sequence is small and uncharged (Met-Ala-, Cys, Gly, Pro, Ser, Thr, or Val).</text>
</comment>
<dbReference type="InterPro" id="IPR036390">
    <property type="entry name" value="WH_DNA-bd_sf"/>
</dbReference>
<dbReference type="InterPro" id="IPR036005">
    <property type="entry name" value="Creatinase/aminopeptidase-like"/>
</dbReference>
<dbReference type="RefSeq" id="WP_041016634.1">
    <property type="nucleotide sequence ID" value="NZ_CCEJ010000001.1"/>
</dbReference>
<evidence type="ECO:0000256" key="5">
    <source>
        <dbReference type="ARBA" id="ARBA00022670"/>
    </source>
</evidence>
<keyword evidence="4 8" id="KW-0031">Aminopeptidase</keyword>